<dbReference type="InterPro" id="IPR008816">
    <property type="entry name" value="Gly_zipper_2TM_dom"/>
</dbReference>
<evidence type="ECO:0000256" key="7">
    <source>
        <dbReference type="ARBA" id="ARBA00023288"/>
    </source>
</evidence>
<dbReference type="InterPro" id="IPR032635">
    <property type="entry name" value="Anti_2"/>
</dbReference>
<keyword evidence="4 8" id="KW-0732">Signal</keyword>
<dbReference type="EMBL" id="CP029352">
    <property type="protein sequence ID" value="AWK85874.1"/>
    <property type="molecule type" value="Genomic_DNA"/>
</dbReference>
<evidence type="ECO:0000313" key="12">
    <source>
        <dbReference type="Proteomes" id="UP000245629"/>
    </source>
</evidence>
<feature type="chain" id="PRO_5015726947" description="17 kDa surface antigen" evidence="8">
    <location>
        <begin position="21"/>
        <end position="155"/>
    </location>
</feature>
<dbReference type="GO" id="GO:0009279">
    <property type="term" value="C:cell outer membrane"/>
    <property type="evidence" value="ECO:0007669"/>
    <property type="project" value="UniProtKB-SubCell"/>
</dbReference>
<evidence type="ECO:0000259" key="9">
    <source>
        <dbReference type="Pfam" id="PF05433"/>
    </source>
</evidence>
<dbReference type="InterPro" id="IPR016364">
    <property type="entry name" value="Surface_antigen_Rickettsia"/>
</dbReference>
<dbReference type="InterPro" id="IPR051407">
    <property type="entry name" value="Bact_OM_lipoprot/Surf_antigen"/>
</dbReference>
<proteinExistence type="inferred from homology"/>
<protein>
    <recommendedName>
        <fullName evidence="3">17 kDa surface antigen</fullName>
    </recommendedName>
</protein>
<dbReference type="KEGG" id="azz:DEW08_05180"/>
<feature type="domain" description="Glycine zipper 2TM" evidence="9">
    <location>
        <begin position="26"/>
        <end position="67"/>
    </location>
</feature>
<evidence type="ECO:0000256" key="4">
    <source>
        <dbReference type="ARBA" id="ARBA00022729"/>
    </source>
</evidence>
<dbReference type="Pfam" id="PF05433">
    <property type="entry name" value="Rick_17kDa_Anti"/>
    <property type="match status" value="1"/>
</dbReference>
<feature type="signal peptide" evidence="8">
    <location>
        <begin position="1"/>
        <end position="20"/>
    </location>
</feature>
<accession>A0A2S2CMX0</accession>
<dbReference type="PANTHER" id="PTHR35603:SF2">
    <property type="entry name" value="OUTER MEMBRANE LIPOPROTEIN"/>
    <property type="match status" value="1"/>
</dbReference>
<sequence length="155" mass="15549">MKKLVPAVMAVALLAGCASSGTKETAGTVGGAVAGGLIGSRFGGGSGKLVATGVGTLLGAFLGKEVGASLDKADAGYAETAARRAYAAPVGERITWNNPQSGNAGAITTTREGYNTAGNYCREFQQTVVVGGRTEMAYGTACKQADGTWKIVPNQ</sequence>
<organism evidence="11 12">
    <name type="scientific">Azospirillum thermophilum</name>
    <dbReference type="NCBI Taxonomy" id="2202148"/>
    <lineage>
        <taxon>Bacteria</taxon>
        <taxon>Pseudomonadati</taxon>
        <taxon>Pseudomonadota</taxon>
        <taxon>Alphaproteobacteria</taxon>
        <taxon>Rhodospirillales</taxon>
        <taxon>Azospirillaceae</taxon>
        <taxon>Azospirillum</taxon>
    </lineage>
</organism>
<dbReference type="Pfam" id="PF16998">
    <property type="entry name" value="17kDa_Anti_2"/>
    <property type="match status" value="1"/>
</dbReference>
<dbReference type="PROSITE" id="PS51257">
    <property type="entry name" value="PROKAR_LIPOPROTEIN"/>
    <property type="match status" value="1"/>
</dbReference>
<evidence type="ECO:0000256" key="3">
    <source>
        <dbReference type="ARBA" id="ARBA00015281"/>
    </source>
</evidence>
<dbReference type="OrthoDB" id="5402098at2"/>
<comment type="similarity">
    <text evidence="2">Belongs to the rickettsiale 17 kDa surface antigen family.</text>
</comment>
<evidence type="ECO:0000256" key="8">
    <source>
        <dbReference type="SAM" id="SignalP"/>
    </source>
</evidence>
<comment type="subcellular location">
    <subcellularLocation>
        <location evidence="1">Cell outer membrane</location>
        <topology evidence="1">Lipid-anchor</topology>
    </subcellularLocation>
</comment>
<dbReference type="PIRSF" id="PIRSF002721">
    <property type="entry name" value="Surface_antigen_Rickettsia"/>
    <property type="match status" value="1"/>
</dbReference>
<name>A0A2S2CMX0_9PROT</name>
<keyword evidence="7" id="KW-0449">Lipoprotein</keyword>
<evidence type="ECO:0000256" key="6">
    <source>
        <dbReference type="ARBA" id="ARBA00023139"/>
    </source>
</evidence>
<evidence type="ECO:0000256" key="5">
    <source>
        <dbReference type="ARBA" id="ARBA00023136"/>
    </source>
</evidence>
<feature type="domain" description="Surface antigen" evidence="10">
    <location>
        <begin position="93"/>
        <end position="152"/>
    </location>
</feature>
<evidence type="ECO:0000256" key="2">
    <source>
        <dbReference type="ARBA" id="ARBA00008681"/>
    </source>
</evidence>
<evidence type="ECO:0000256" key="1">
    <source>
        <dbReference type="ARBA" id="ARBA00004459"/>
    </source>
</evidence>
<evidence type="ECO:0000313" key="11">
    <source>
        <dbReference type="EMBL" id="AWK85874.1"/>
    </source>
</evidence>
<keyword evidence="6" id="KW-0564">Palmitate</keyword>
<evidence type="ECO:0000259" key="10">
    <source>
        <dbReference type="Pfam" id="PF16998"/>
    </source>
</evidence>
<dbReference type="Proteomes" id="UP000245629">
    <property type="component" value="Chromosome 1"/>
</dbReference>
<dbReference type="PANTHER" id="PTHR35603">
    <property type="match status" value="1"/>
</dbReference>
<keyword evidence="12" id="KW-1185">Reference proteome</keyword>
<dbReference type="AlphaFoldDB" id="A0A2S2CMX0"/>
<keyword evidence="5" id="KW-0472">Membrane</keyword>
<reference evidence="12" key="1">
    <citation type="submission" date="2018-05" db="EMBL/GenBank/DDBJ databases">
        <title>Azospirillum thermophila sp. nov., a novel isolated from hot spring.</title>
        <authorList>
            <person name="Zhao Z."/>
        </authorList>
    </citation>
    <scope>NUCLEOTIDE SEQUENCE [LARGE SCALE GENOMIC DNA]</scope>
    <source>
        <strain evidence="12">CFH 70021</strain>
    </source>
</reference>
<gene>
    <name evidence="11" type="ORF">DEW08_05180</name>
</gene>